<keyword evidence="6" id="KW-1185">Reference proteome</keyword>
<dbReference type="Pfam" id="PF00959">
    <property type="entry name" value="Phage_lysozyme"/>
    <property type="match status" value="1"/>
</dbReference>
<dbReference type="RefSeq" id="WP_165600977.1">
    <property type="nucleotide sequence ID" value="NZ_SORZ01000002.1"/>
</dbReference>
<dbReference type="InterPro" id="IPR002196">
    <property type="entry name" value="Glyco_hydro_24"/>
</dbReference>
<dbReference type="EC" id="3.2.1.17" evidence="4"/>
<proteinExistence type="inferred from homology"/>
<sequence>MSGPPPLPGAPGQEQASALAARLARRFEGFSARPYACPAGIWSIGYGATRDGSGHPVTPRTPPVSQSQAETWMEGRLHALAGEILRRKPDLAPRRTAALADFAYNLGLAALLRSHLWAAVLENDFDRASREFGRWVHARSPDKDAETVLPGLVRRRAAEKALFMNRNIS</sequence>
<dbReference type="GO" id="GO:0042742">
    <property type="term" value="P:defense response to bacterium"/>
    <property type="evidence" value="ECO:0007669"/>
    <property type="project" value="UniProtKB-KW"/>
</dbReference>
<dbReference type="Proteomes" id="UP000315037">
    <property type="component" value="Unassembled WGS sequence"/>
</dbReference>
<dbReference type="SUPFAM" id="SSF53955">
    <property type="entry name" value="Lysozyme-like"/>
    <property type="match status" value="1"/>
</dbReference>
<comment type="similarity">
    <text evidence="4">Belongs to the glycosyl hydrolase 24 family.</text>
</comment>
<evidence type="ECO:0000256" key="2">
    <source>
        <dbReference type="ARBA" id="ARBA00022638"/>
    </source>
</evidence>
<accession>A0A506UMD1</accession>
<dbReference type="PANTHER" id="PTHR38107:SF3">
    <property type="entry name" value="LYSOZYME RRRD-RELATED"/>
    <property type="match status" value="1"/>
</dbReference>
<reference evidence="5 6" key="1">
    <citation type="submission" date="2019-03" db="EMBL/GenBank/DDBJ databases">
        <title>The complete genome sequence of Neokomagataea sp. Jb2 NBRC113641.</title>
        <authorList>
            <person name="Chua K.-O."/>
            <person name="Chan K.-G."/>
            <person name="See-Too W.-S."/>
        </authorList>
    </citation>
    <scope>NUCLEOTIDE SEQUENCE [LARGE SCALE GENOMIC DNA]</scope>
    <source>
        <strain evidence="5 6">Jb2</strain>
    </source>
</reference>
<keyword evidence="3" id="KW-1035">Host cytoplasm</keyword>
<evidence type="ECO:0000313" key="5">
    <source>
        <dbReference type="EMBL" id="TPW34392.1"/>
    </source>
</evidence>
<comment type="caution">
    <text evidence="5">The sequence shown here is derived from an EMBL/GenBank/DDBJ whole genome shotgun (WGS) entry which is preliminary data.</text>
</comment>
<evidence type="ECO:0000256" key="1">
    <source>
        <dbReference type="ARBA" id="ARBA00022529"/>
    </source>
</evidence>
<gene>
    <name evidence="5" type="ORF">E3202_07865</name>
</gene>
<dbReference type="InterPro" id="IPR033907">
    <property type="entry name" value="Endolysin_autolysin"/>
</dbReference>
<dbReference type="InterPro" id="IPR051018">
    <property type="entry name" value="Bacteriophage_GH24"/>
</dbReference>
<dbReference type="PANTHER" id="PTHR38107">
    <property type="match status" value="1"/>
</dbReference>
<keyword evidence="4" id="KW-0326">Glycosidase</keyword>
<keyword evidence="4" id="KW-0378">Hydrolase</keyword>
<dbReference type="CDD" id="cd00737">
    <property type="entry name" value="lyz_endolysin_autolysin"/>
    <property type="match status" value="1"/>
</dbReference>
<dbReference type="GO" id="GO:0003796">
    <property type="term" value="F:lysozyme activity"/>
    <property type="evidence" value="ECO:0007669"/>
    <property type="project" value="UniProtKB-EC"/>
</dbReference>
<name>A0A506UMD1_9PROT</name>
<dbReference type="InterPro" id="IPR023347">
    <property type="entry name" value="Lysozyme_dom_sf"/>
</dbReference>
<organism evidence="5 6">
    <name type="scientific">Oecophyllibacter saccharovorans</name>
    <dbReference type="NCBI Taxonomy" id="2558360"/>
    <lineage>
        <taxon>Bacteria</taxon>
        <taxon>Pseudomonadati</taxon>
        <taxon>Pseudomonadota</taxon>
        <taxon>Alphaproteobacteria</taxon>
        <taxon>Acetobacterales</taxon>
        <taxon>Acetobacteraceae</taxon>
        <taxon>Oecophyllibacter</taxon>
    </lineage>
</organism>
<dbReference type="EMBL" id="SORZ01000002">
    <property type="protein sequence ID" value="TPW34392.1"/>
    <property type="molecule type" value="Genomic_DNA"/>
</dbReference>
<evidence type="ECO:0000256" key="3">
    <source>
        <dbReference type="ARBA" id="ARBA00023200"/>
    </source>
</evidence>
<evidence type="ECO:0000313" key="6">
    <source>
        <dbReference type="Proteomes" id="UP000315037"/>
    </source>
</evidence>
<dbReference type="GO" id="GO:0009253">
    <property type="term" value="P:peptidoglycan catabolic process"/>
    <property type="evidence" value="ECO:0007669"/>
    <property type="project" value="InterPro"/>
</dbReference>
<evidence type="ECO:0000256" key="4">
    <source>
        <dbReference type="RuleBase" id="RU003788"/>
    </source>
</evidence>
<dbReference type="Gene3D" id="1.10.530.40">
    <property type="match status" value="1"/>
</dbReference>
<dbReference type="GO" id="GO:0031640">
    <property type="term" value="P:killing of cells of another organism"/>
    <property type="evidence" value="ECO:0007669"/>
    <property type="project" value="UniProtKB-KW"/>
</dbReference>
<keyword evidence="2 4" id="KW-0081">Bacteriolytic enzyme</keyword>
<dbReference type="GO" id="GO:0016998">
    <property type="term" value="P:cell wall macromolecule catabolic process"/>
    <property type="evidence" value="ECO:0007669"/>
    <property type="project" value="InterPro"/>
</dbReference>
<dbReference type="InterPro" id="IPR023346">
    <property type="entry name" value="Lysozyme-like_dom_sf"/>
</dbReference>
<dbReference type="AlphaFoldDB" id="A0A506UMD1"/>
<comment type="catalytic activity">
    <reaction evidence="4">
        <text>Hydrolysis of (1-&gt;4)-beta-linkages between N-acetylmuramic acid and N-acetyl-D-glucosamine residues in a peptidoglycan and between N-acetyl-D-glucosamine residues in chitodextrins.</text>
        <dbReference type="EC" id="3.2.1.17"/>
    </reaction>
</comment>
<protein>
    <recommendedName>
        <fullName evidence="4">Lysozyme</fullName>
        <ecNumber evidence="4">3.2.1.17</ecNumber>
    </recommendedName>
</protein>
<keyword evidence="1 4" id="KW-0929">Antimicrobial</keyword>